<organism evidence="2 3">
    <name type="scientific">Catellatospora bangladeshensis</name>
    <dbReference type="NCBI Taxonomy" id="310355"/>
    <lineage>
        <taxon>Bacteria</taxon>
        <taxon>Bacillati</taxon>
        <taxon>Actinomycetota</taxon>
        <taxon>Actinomycetes</taxon>
        <taxon>Micromonosporales</taxon>
        <taxon>Micromonosporaceae</taxon>
        <taxon>Catellatospora</taxon>
    </lineage>
</organism>
<dbReference type="RefSeq" id="WP_203746039.1">
    <property type="nucleotide sequence ID" value="NZ_BONF01000014.1"/>
</dbReference>
<dbReference type="NCBIfam" id="TIGR03891">
    <property type="entry name" value="thiopep_ocin"/>
    <property type="match status" value="1"/>
</dbReference>
<evidence type="ECO:0000259" key="1">
    <source>
        <dbReference type="Pfam" id="PF14028"/>
    </source>
</evidence>
<proteinExistence type="predicted"/>
<dbReference type="InterPro" id="IPR023809">
    <property type="entry name" value="Thiopep_bacteriocin_synth_dom"/>
</dbReference>
<protein>
    <recommendedName>
        <fullName evidence="1">Thiopeptide-type bacteriocin biosynthesis domain-containing protein</fullName>
    </recommendedName>
</protein>
<dbReference type="Proteomes" id="UP000601223">
    <property type="component" value="Unassembled WGS sequence"/>
</dbReference>
<dbReference type="Pfam" id="PF14028">
    <property type="entry name" value="Lant_dehydr_C"/>
    <property type="match status" value="1"/>
</dbReference>
<dbReference type="AlphaFoldDB" id="A0A8J3JC46"/>
<accession>A0A8J3JC46</accession>
<keyword evidence="3" id="KW-1185">Reference proteome</keyword>
<evidence type="ECO:0000313" key="2">
    <source>
        <dbReference type="EMBL" id="GIF81561.1"/>
    </source>
</evidence>
<comment type="caution">
    <text evidence="2">The sequence shown here is derived from an EMBL/GenBank/DDBJ whole genome shotgun (WGS) entry which is preliminary data.</text>
</comment>
<reference evidence="2 3" key="1">
    <citation type="submission" date="2021-01" db="EMBL/GenBank/DDBJ databases">
        <title>Whole genome shotgun sequence of Catellatospora bangladeshensis NBRC 107357.</title>
        <authorList>
            <person name="Komaki H."/>
            <person name="Tamura T."/>
        </authorList>
    </citation>
    <scope>NUCLEOTIDE SEQUENCE [LARGE SCALE GENOMIC DNA]</scope>
    <source>
        <strain evidence="2 3">NBRC 107357</strain>
    </source>
</reference>
<evidence type="ECO:0000313" key="3">
    <source>
        <dbReference type="Proteomes" id="UP000601223"/>
    </source>
</evidence>
<name>A0A8J3JC46_9ACTN</name>
<dbReference type="EMBL" id="BONF01000014">
    <property type="protein sequence ID" value="GIF81561.1"/>
    <property type="molecule type" value="Genomic_DNA"/>
</dbReference>
<feature type="domain" description="Thiopeptide-type bacteriocin biosynthesis" evidence="1">
    <location>
        <begin position="48"/>
        <end position="292"/>
    </location>
</feature>
<sequence>MRWGNPGEVPPETLAAALCPLLGDRTAAFVRAGVAALDGLAPSRSWAHVGVAPKRHLDPALYHDLAALLARLGERPDVENAFLMHKPPGIRIRVQTTPQQRDALAAELLDELAALPGVEHAEPGVYEPEELLFGGPDAMVFAHRLFTVDTLAWADFHALGGTTPNWAFSLALLRHTLNGLEISGWEDLEVWRRIQRQTYRRLPEGLDQTRITPVVEAIRLAWADPQRLRDALAPAAAAVVERHRPALLAAGAAWTAGYFTRPGTLIGPREAAAFVTIFHWNRGRLSAMTQALAAAALADRSARP</sequence>
<gene>
    <name evidence="2" type="ORF">Cba03nite_29100</name>
</gene>